<dbReference type="PANTHER" id="PTHR43814">
    <property type="entry name" value="ARGININOSUCCINATE LYASE"/>
    <property type="match status" value="1"/>
</dbReference>
<evidence type="ECO:0000259" key="2">
    <source>
        <dbReference type="Pfam" id="PF14698"/>
    </source>
</evidence>
<feature type="non-terminal residue" evidence="3">
    <location>
        <position position="1"/>
    </location>
</feature>
<dbReference type="PRINTS" id="PR00149">
    <property type="entry name" value="FUMRATELYASE"/>
</dbReference>
<dbReference type="GO" id="GO:0005829">
    <property type="term" value="C:cytosol"/>
    <property type="evidence" value="ECO:0007669"/>
    <property type="project" value="TreeGrafter"/>
</dbReference>
<dbReference type="Gene3D" id="1.10.40.30">
    <property type="entry name" value="Fumarase/aspartase (C-terminal domain)"/>
    <property type="match status" value="1"/>
</dbReference>
<dbReference type="InterPro" id="IPR008948">
    <property type="entry name" value="L-Aspartase-like"/>
</dbReference>
<sequence length="356" mass="39484">LHTARSRNDQVALDLRLYLRDEVKNTITLVRALERVLVKVADKHMGLIMPGYTHLQRAQPVLLSHHMLAYVEMLERDASRLADTLKRIDVLPLGAGALAGTSLPIDRKAVASELGFASVASNSMDAVSDRDFALESVFVFALVMAHLSRLGEEIVLWSSQEFSFITLPDAYATGSSIMPQKKNPDIAELVRGKTGRAYGNLISLLTIVKGLPLAYNRDLQEDKPPVFDSVDTVQMSLGVLAEMMGKLKFNKARMYEAAAKGYSTATDVAEYLVRKGMPFREAHEVTGRIVAYGIMKHKELYELTLGEFRLHSKLFKSDVLGCLSAEDSVGSRNSEGGTSIKEVKKQIARLKRRLFK</sequence>
<dbReference type="PROSITE" id="PS00163">
    <property type="entry name" value="FUMARATE_LYASES"/>
    <property type="match status" value="1"/>
</dbReference>
<reference evidence="3" key="1">
    <citation type="journal article" date="2015" name="Nature">
        <title>Complex archaea that bridge the gap between prokaryotes and eukaryotes.</title>
        <authorList>
            <person name="Spang A."/>
            <person name="Saw J.H."/>
            <person name="Jorgensen S.L."/>
            <person name="Zaremba-Niedzwiedzka K."/>
            <person name="Martijn J."/>
            <person name="Lind A.E."/>
            <person name="van Eijk R."/>
            <person name="Schleper C."/>
            <person name="Guy L."/>
            <person name="Ettema T.J."/>
        </authorList>
    </citation>
    <scope>NUCLEOTIDE SEQUENCE</scope>
</reference>
<evidence type="ECO:0008006" key="4">
    <source>
        <dbReference type="Google" id="ProtNLM"/>
    </source>
</evidence>
<organism evidence="3">
    <name type="scientific">marine sediment metagenome</name>
    <dbReference type="NCBI Taxonomy" id="412755"/>
    <lineage>
        <taxon>unclassified sequences</taxon>
        <taxon>metagenomes</taxon>
        <taxon>ecological metagenomes</taxon>
    </lineage>
</organism>
<dbReference type="AlphaFoldDB" id="A0A0F8XIU3"/>
<comment type="caution">
    <text evidence="3">The sequence shown here is derived from an EMBL/GenBank/DDBJ whole genome shotgun (WGS) entry which is preliminary data.</text>
</comment>
<name>A0A0F8XIU3_9ZZZZ</name>
<evidence type="ECO:0000313" key="3">
    <source>
        <dbReference type="EMBL" id="KKK69022.1"/>
    </source>
</evidence>
<dbReference type="InterPro" id="IPR029419">
    <property type="entry name" value="Arg_succ_lyase_C"/>
</dbReference>
<dbReference type="PANTHER" id="PTHR43814:SF1">
    <property type="entry name" value="ARGININOSUCCINATE LYASE"/>
    <property type="match status" value="1"/>
</dbReference>
<dbReference type="InterPro" id="IPR009049">
    <property type="entry name" value="Argininosuccinate_lyase"/>
</dbReference>
<dbReference type="GO" id="GO:0042450">
    <property type="term" value="P:L-arginine biosynthetic process via ornithine"/>
    <property type="evidence" value="ECO:0007669"/>
    <property type="project" value="InterPro"/>
</dbReference>
<dbReference type="NCBIfam" id="TIGR00838">
    <property type="entry name" value="argH"/>
    <property type="match status" value="1"/>
</dbReference>
<dbReference type="PRINTS" id="PR00145">
    <property type="entry name" value="ARGSUCLYASE"/>
</dbReference>
<dbReference type="GO" id="GO:0004056">
    <property type="term" value="F:argininosuccinate lyase activity"/>
    <property type="evidence" value="ECO:0007669"/>
    <property type="project" value="InterPro"/>
</dbReference>
<dbReference type="InterPro" id="IPR020557">
    <property type="entry name" value="Fumarate_lyase_CS"/>
</dbReference>
<protein>
    <recommendedName>
        <fullName evidence="4">Fumarate lyase N-terminal domain-containing protein</fullName>
    </recommendedName>
</protein>
<dbReference type="Pfam" id="PF00206">
    <property type="entry name" value="Lyase_1"/>
    <property type="match status" value="1"/>
</dbReference>
<dbReference type="InterPro" id="IPR022761">
    <property type="entry name" value="Fumarate_lyase_N"/>
</dbReference>
<dbReference type="HAMAP" id="MF_00006">
    <property type="entry name" value="Arg_succ_lyase"/>
    <property type="match status" value="1"/>
</dbReference>
<dbReference type="InterPro" id="IPR024083">
    <property type="entry name" value="Fumarase/histidase_N"/>
</dbReference>
<dbReference type="Gene3D" id="1.20.200.10">
    <property type="entry name" value="Fumarase/aspartase (Central domain)"/>
    <property type="match status" value="1"/>
</dbReference>
<feature type="domain" description="Fumarate lyase N-terminal" evidence="1">
    <location>
        <begin position="1"/>
        <end position="199"/>
    </location>
</feature>
<dbReference type="CDD" id="cd01359">
    <property type="entry name" value="Argininosuccinate_lyase"/>
    <property type="match status" value="1"/>
</dbReference>
<gene>
    <name evidence="3" type="ORF">LCGC14_2938200</name>
</gene>
<proteinExistence type="inferred from homology"/>
<dbReference type="InterPro" id="IPR000362">
    <property type="entry name" value="Fumarate_lyase_fam"/>
</dbReference>
<dbReference type="FunFam" id="1.20.200.10:FF:000002">
    <property type="entry name" value="Argininosuccinate lyase"/>
    <property type="match status" value="1"/>
</dbReference>
<accession>A0A0F8XIU3</accession>
<dbReference type="EMBL" id="LAZR01058858">
    <property type="protein sequence ID" value="KKK69022.1"/>
    <property type="molecule type" value="Genomic_DNA"/>
</dbReference>
<dbReference type="SUPFAM" id="SSF48557">
    <property type="entry name" value="L-aspartase-like"/>
    <property type="match status" value="1"/>
</dbReference>
<evidence type="ECO:0000259" key="1">
    <source>
        <dbReference type="Pfam" id="PF00206"/>
    </source>
</evidence>
<feature type="domain" description="Argininosuccinate lyase C-terminal" evidence="2">
    <location>
        <begin position="262"/>
        <end position="329"/>
    </location>
</feature>
<dbReference type="Gene3D" id="1.10.275.10">
    <property type="entry name" value="Fumarase/aspartase (N-terminal domain)"/>
    <property type="match status" value="1"/>
</dbReference>
<dbReference type="FunFam" id="1.10.40.30:FF:000001">
    <property type="entry name" value="Argininosuccinate lyase"/>
    <property type="match status" value="1"/>
</dbReference>
<dbReference type="Pfam" id="PF14698">
    <property type="entry name" value="ASL_C2"/>
    <property type="match status" value="1"/>
</dbReference>